<feature type="compositionally biased region" description="Low complexity" evidence="1">
    <location>
        <begin position="28"/>
        <end position="47"/>
    </location>
</feature>
<comment type="caution">
    <text evidence="2">The sequence shown here is derived from an EMBL/GenBank/DDBJ whole genome shotgun (WGS) entry which is preliminary data.</text>
</comment>
<feature type="non-terminal residue" evidence="2">
    <location>
        <position position="1"/>
    </location>
</feature>
<dbReference type="AlphaFoldDB" id="A0A7J9CU75"/>
<keyword evidence="3" id="KW-1185">Reference proteome</keyword>
<sequence>LKDFYRYLGGQVSVELKNRKTFKRLQNSTSRTGSSTDTTLGSTDTTRTSIRITHSSEQGSFGMGLLLIP</sequence>
<dbReference type="Proteomes" id="UP000593579">
    <property type="component" value="Unassembled WGS sequence"/>
</dbReference>
<gene>
    <name evidence="2" type="ORF">Gogos_000686</name>
</gene>
<evidence type="ECO:0000313" key="2">
    <source>
        <dbReference type="EMBL" id="MBA0751785.1"/>
    </source>
</evidence>
<dbReference type="EMBL" id="JABEZY010000013">
    <property type="protein sequence ID" value="MBA0751785.1"/>
    <property type="molecule type" value="Genomic_DNA"/>
</dbReference>
<name>A0A7J9CU75_GOSGO</name>
<proteinExistence type="predicted"/>
<organism evidence="2 3">
    <name type="scientific">Gossypium gossypioides</name>
    <name type="common">Mexican cotton</name>
    <name type="synonym">Selera gossypioides</name>
    <dbReference type="NCBI Taxonomy" id="34282"/>
    <lineage>
        <taxon>Eukaryota</taxon>
        <taxon>Viridiplantae</taxon>
        <taxon>Streptophyta</taxon>
        <taxon>Embryophyta</taxon>
        <taxon>Tracheophyta</taxon>
        <taxon>Spermatophyta</taxon>
        <taxon>Magnoliopsida</taxon>
        <taxon>eudicotyledons</taxon>
        <taxon>Gunneridae</taxon>
        <taxon>Pentapetalae</taxon>
        <taxon>rosids</taxon>
        <taxon>malvids</taxon>
        <taxon>Malvales</taxon>
        <taxon>Malvaceae</taxon>
        <taxon>Malvoideae</taxon>
        <taxon>Gossypium</taxon>
    </lineage>
</organism>
<evidence type="ECO:0000313" key="3">
    <source>
        <dbReference type="Proteomes" id="UP000593579"/>
    </source>
</evidence>
<reference evidence="2 3" key="1">
    <citation type="journal article" date="2019" name="Genome Biol. Evol.">
        <title>Insights into the evolution of the New World diploid cottons (Gossypium, subgenus Houzingenia) based on genome sequencing.</title>
        <authorList>
            <person name="Grover C.E."/>
            <person name="Arick M.A. 2nd"/>
            <person name="Thrash A."/>
            <person name="Conover J.L."/>
            <person name="Sanders W.S."/>
            <person name="Peterson D.G."/>
            <person name="Frelichowski J.E."/>
            <person name="Scheffler J.A."/>
            <person name="Scheffler B.E."/>
            <person name="Wendel J.F."/>
        </authorList>
    </citation>
    <scope>NUCLEOTIDE SEQUENCE [LARGE SCALE GENOMIC DNA]</scope>
    <source>
        <strain evidence="2">5</strain>
        <tissue evidence="2">Leaf</tissue>
    </source>
</reference>
<accession>A0A7J9CU75</accession>
<evidence type="ECO:0000256" key="1">
    <source>
        <dbReference type="SAM" id="MobiDB-lite"/>
    </source>
</evidence>
<feature type="region of interest" description="Disordered" evidence="1">
    <location>
        <begin position="25"/>
        <end position="47"/>
    </location>
</feature>
<protein>
    <submittedName>
        <fullName evidence="2">Uncharacterized protein</fullName>
    </submittedName>
</protein>